<dbReference type="Gene3D" id="3.10.10.10">
    <property type="entry name" value="HIV Type 1 Reverse Transcriptase, subunit A, domain 1"/>
    <property type="match status" value="1"/>
</dbReference>
<dbReference type="Pfam" id="PF17921">
    <property type="entry name" value="Integrase_H2C2"/>
    <property type="match status" value="2"/>
</dbReference>
<evidence type="ECO:0000259" key="5">
    <source>
        <dbReference type="Pfam" id="PF17921"/>
    </source>
</evidence>
<dbReference type="SUPFAM" id="SSF56672">
    <property type="entry name" value="DNA/RNA polymerases"/>
    <property type="match status" value="1"/>
</dbReference>
<dbReference type="Pfam" id="PF17919">
    <property type="entry name" value="RT_RNaseH_2"/>
    <property type="match status" value="1"/>
</dbReference>
<name>A0ABQ9HDW3_9NEOP</name>
<dbReference type="InterPro" id="IPR043502">
    <property type="entry name" value="DNA/RNA_pol_sf"/>
</dbReference>
<evidence type="ECO:0000256" key="1">
    <source>
        <dbReference type="ARBA" id="ARBA00012493"/>
    </source>
</evidence>
<sequence>MRKESAERKMLSATCDVIAVGARESFLHASKERAKNTASGRTTSRLKASWGQGGVSHIAKACRNKVVNVVEVKEIYSHESAELAEPISVPVVVNSKEQPFLYYHCQCMVVKFRTQWVKLVCMWDVMDRLVVVETEDAPLLGRDLIAALKLVEGSSVNKVCVPPKGLIMELLKEFRELIDGQQSTYKYGKIELKMAFDARPIFFRPRTVPFAFQEKVDLELERLELENIIIRRWGTPLVPVVKVDGNICVCARARADYKVTVNDFLENVLFLALQGGEYFSKIDLSNAYNQLCVTEQTAKLLAWSMHKGIYNMNRLSFGVKPACAILQRHLAGVGAVSFLDDIVVTGATESEHLANLRQIVLKLKEAGFKLNCDTFKFFEEEVQYLGHIIDKEGIRKNPNKIRAFSRPVDEDTVRAFLGIVNYYYRSLYPTCQKSYGACLNGRISVRNLVLSQVLVHFEAYQPVKLTCDASVKGITVVLSHVFSDDIEQFFFASRILSKAESNYSAIQKARSLGENKGIPAMAVGRLQRWDLLFEGKCNVAYGLSRLPLGDEVEVNQVDSVAKEYLHFGEQAIELDANTVRGETEADTILHTVVVYVQNGWPYTVSDELKPYFRNREQLSVEQGILMWGYSVFIPKNCHIRMLEEVHSTHLGRLKLKNLCRSYLWWPTLNSDLEEFIRSCEDCVSARADPSEVGEVKWPESKEVFERIHIKWVEVFPMSSLTTDACIGKLRETFPRNGLSRTIVSDSVLEEFQSFYKVQWYQALGHTANNGTAENVVKTFKAVLSKELQDGVNCHIRMLEEVHSTHLGRLKLKNLCRSYLWWPTLNSDLEEFIRSCEDCVSARADPSEVGEVKWPESKEVFERIHIKWVEVFPMSSLTTDACIGKLRETFPRNGLSRTIVSDSVLEEFQSFYKVQWYQALGVTSLAHCK</sequence>
<feature type="domain" description="Integrase zinc-binding" evidence="5">
    <location>
        <begin position="633"/>
        <end position="685"/>
    </location>
</feature>
<keyword evidence="2" id="KW-0511">Multifunctional enzyme</keyword>
<evidence type="ECO:0000259" key="3">
    <source>
        <dbReference type="Pfam" id="PF00078"/>
    </source>
</evidence>
<organism evidence="6 7">
    <name type="scientific">Dryococelus australis</name>
    <dbReference type="NCBI Taxonomy" id="614101"/>
    <lineage>
        <taxon>Eukaryota</taxon>
        <taxon>Metazoa</taxon>
        <taxon>Ecdysozoa</taxon>
        <taxon>Arthropoda</taxon>
        <taxon>Hexapoda</taxon>
        <taxon>Insecta</taxon>
        <taxon>Pterygota</taxon>
        <taxon>Neoptera</taxon>
        <taxon>Polyneoptera</taxon>
        <taxon>Phasmatodea</taxon>
        <taxon>Verophasmatodea</taxon>
        <taxon>Anareolatae</taxon>
        <taxon>Phasmatidae</taxon>
        <taxon>Eurycanthinae</taxon>
        <taxon>Dryococelus</taxon>
    </lineage>
</organism>
<dbReference type="InterPro" id="IPR050951">
    <property type="entry name" value="Retrovirus_Pol_polyprotein"/>
</dbReference>
<evidence type="ECO:0000259" key="4">
    <source>
        <dbReference type="Pfam" id="PF17919"/>
    </source>
</evidence>
<dbReference type="InterPro" id="IPR043128">
    <property type="entry name" value="Rev_trsase/Diguanyl_cyclase"/>
</dbReference>
<evidence type="ECO:0000256" key="2">
    <source>
        <dbReference type="ARBA" id="ARBA00023268"/>
    </source>
</evidence>
<dbReference type="EC" id="2.7.7.49" evidence="1"/>
<proteinExistence type="predicted"/>
<dbReference type="Gene3D" id="3.30.70.270">
    <property type="match status" value="1"/>
</dbReference>
<dbReference type="InterPro" id="IPR000477">
    <property type="entry name" value="RT_dom"/>
</dbReference>
<dbReference type="EMBL" id="JARBHB010000005">
    <property type="protein sequence ID" value="KAJ8882444.1"/>
    <property type="molecule type" value="Genomic_DNA"/>
</dbReference>
<dbReference type="Proteomes" id="UP001159363">
    <property type="component" value="Chromosome 4"/>
</dbReference>
<dbReference type="PANTHER" id="PTHR37984:SF5">
    <property type="entry name" value="PROTEIN NYNRIN-LIKE"/>
    <property type="match status" value="1"/>
</dbReference>
<reference evidence="6 7" key="1">
    <citation type="submission" date="2023-02" db="EMBL/GenBank/DDBJ databases">
        <title>LHISI_Scaffold_Assembly.</title>
        <authorList>
            <person name="Stuart O.P."/>
            <person name="Cleave R."/>
            <person name="Magrath M.J.L."/>
            <person name="Mikheyev A.S."/>
        </authorList>
    </citation>
    <scope>NUCLEOTIDE SEQUENCE [LARGE SCALE GENOMIC DNA]</scope>
    <source>
        <strain evidence="6">Daus_M_001</strain>
        <tissue evidence="6">Leg muscle</tissue>
    </source>
</reference>
<gene>
    <name evidence="6" type="ORF">PR048_014252</name>
</gene>
<dbReference type="InterPro" id="IPR041588">
    <property type="entry name" value="Integrase_H2C2"/>
</dbReference>
<dbReference type="InterPro" id="IPR041577">
    <property type="entry name" value="RT_RNaseH_2"/>
</dbReference>
<comment type="caution">
    <text evidence="6">The sequence shown here is derived from an EMBL/GenBank/DDBJ whole genome shotgun (WGS) entry which is preliminary data.</text>
</comment>
<evidence type="ECO:0000313" key="7">
    <source>
        <dbReference type="Proteomes" id="UP001159363"/>
    </source>
</evidence>
<keyword evidence="7" id="KW-1185">Reference proteome</keyword>
<dbReference type="CDD" id="cd01647">
    <property type="entry name" value="RT_LTR"/>
    <property type="match status" value="1"/>
</dbReference>
<evidence type="ECO:0000313" key="6">
    <source>
        <dbReference type="EMBL" id="KAJ8882444.1"/>
    </source>
</evidence>
<feature type="domain" description="Integrase zinc-binding" evidence="5">
    <location>
        <begin position="796"/>
        <end position="841"/>
    </location>
</feature>
<dbReference type="Gene3D" id="1.10.340.70">
    <property type="match status" value="2"/>
</dbReference>
<dbReference type="PANTHER" id="PTHR37984">
    <property type="entry name" value="PROTEIN CBG26694"/>
    <property type="match status" value="1"/>
</dbReference>
<protein>
    <recommendedName>
        <fullName evidence="1">RNA-directed DNA polymerase</fullName>
        <ecNumber evidence="1">2.7.7.49</ecNumber>
    </recommendedName>
</protein>
<accession>A0ABQ9HDW3</accession>
<feature type="domain" description="Reverse transcriptase" evidence="3">
    <location>
        <begin position="273"/>
        <end position="389"/>
    </location>
</feature>
<dbReference type="Pfam" id="PF00078">
    <property type="entry name" value="RVT_1"/>
    <property type="match status" value="1"/>
</dbReference>
<feature type="domain" description="Reverse transcriptase/retrotransposon-derived protein RNase H-like" evidence="4">
    <location>
        <begin position="448"/>
        <end position="508"/>
    </location>
</feature>